<dbReference type="NCBIfam" id="NF035939">
    <property type="entry name" value="TIM_EboE"/>
    <property type="match status" value="1"/>
</dbReference>
<dbReference type="Proteomes" id="UP000322214">
    <property type="component" value="Chromosome"/>
</dbReference>
<protein>
    <recommendedName>
        <fullName evidence="3">Xylose isomerase-like TIM barrel</fullName>
    </recommendedName>
</protein>
<dbReference type="KEGG" id="mff:MFFC18_27120"/>
<evidence type="ECO:0000313" key="2">
    <source>
        <dbReference type="Proteomes" id="UP000322214"/>
    </source>
</evidence>
<name>A0A5B9P822_9BACT</name>
<dbReference type="AlphaFoldDB" id="A0A5B9P822"/>
<dbReference type="Gene3D" id="3.20.20.150">
    <property type="entry name" value="Divalent-metal-dependent TIM barrel enzymes"/>
    <property type="match status" value="1"/>
</dbReference>
<evidence type="ECO:0008006" key="3">
    <source>
        <dbReference type="Google" id="ProtNLM"/>
    </source>
</evidence>
<proteinExistence type="predicted"/>
<organism evidence="1 2">
    <name type="scientific">Mariniblastus fucicola</name>
    <dbReference type="NCBI Taxonomy" id="980251"/>
    <lineage>
        <taxon>Bacteria</taxon>
        <taxon>Pseudomonadati</taxon>
        <taxon>Planctomycetota</taxon>
        <taxon>Planctomycetia</taxon>
        <taxon>Pirellulales</taxon>
        <taxon>Pirellulaceae</taxon>
        <taxon>Mariniblastus</taxon>
    </lineage>
</organism>
<gene>
    <name evidence="1" type="ORF">MFFC18_27120</name>
</gene>
<keyword evidence="2" id="KW-1185">Reference proteome</keyword>
<sequence>MTLERKLKIGYCCNVHGGTTLDEVKANLQRYSCEVKQQVSPESTMPIGLWLSQSAISGLGNESQAHIDNTHSFADWLSERGLDPFTFNGFPLGDFHQEVVKHDVYLPTWAETSRLEYTKKLAVVQSMLLARADDTAAFQSISTLPLGWPPVHKSLLFDEGREFLKRCATNLHTLVEFLAELKAESGNHVAVCIEPEPGCVFDSCDEIVRYFEEYLFDCDSKLADRTREHLGICHDVCHSAVMFEDQKTAVEAYRNAGITIGKVQVSSAIKMNFEEDAVANQSKLNQLSQFSEPRYLHQTSIRGEDSSGRFYEDLSLAMGDQPGFNEEWRVHFHVPIFADRLGQIETTQAEIDSFLLAIQESGTDIEHFEVETYAWNVLPDEYREVSGDLASGIAAEMSWLLDRVQ</sequence>
<dbReference type="SUPFAM" id="SSF51658">
    <property type="entry name" value="Xylose isomerase-like"/>
    <property type="match status" value="1"/>
</dbReference>
<dbReference type="RefSeq" id="WP_075084296.1">
    <property type="nucleotide sequence ID" value="NZ_CP042912.1"/>
</dbReference>
<dbReference type="InterPro" id="IPR036237">
    <property type="entry name" value="Xyl_isomerase-like_sf"/>
</dbReference>
<reference evidence="1 2" key="1">
    <citation type="submission" date="2019-08" db="EMBL/GenBank/DDBJ databases">
        <title>Deep-cultivation of Planctomycetes and their phenomic and genomic characterization uncovers novel biology.</title>
        <authorList>
            <person name="Wiegand S."/>
            <person name="Jogler M."/>
            <person name="Boedeker C."/>
            <person name="Pinto D."/>
            <person name="Vollmers J."/>
            <person name="Rivas-Marin E."/>
            <person name="Kohn T."/>
            <person name="Peeters S.H."/>
            <person name="Heuer A."/>
            <person name="Rast P."/>
            <person name="Oberbeckmann S."/>
            <person name="Bunk B."/>
            <person name="Jeske O."/>
            <person name="Meyerdierks A."/>
            <person name="Storesund J.E."/>
            <person name="Kallscheuer N."/>
            <person name="Luecker S."/>
            <person name="Lage O.M."/>
            <person name="Pohl T."/>
            <person name="Merkel B.J."/>
            <person name="Hornburger P."/>
            <person name="Mueller R.-W."/>
            <person name="Bruemmer F."/>
            <person name="Labrenz M."/>
            <person name="Spormann A.M."/>
            <person name="Op den Camp H."/>
            <person name="Overmann J."/>
            <person name="Amann R."/>
            <person name="Jetten M.S.M."/>
            <person name="Mascher T."/>
            <person name="Medema M.H."/>
            <person name="Devos D.P."/>
            <person name="Kaster A.-K."/>
            <person name="Ovreas L."/>
            <person name="Rohde M."/>
            <person name="Galperin M.Y."/>
            <person name="Jogler C."/>
        </authorList>
    </citation>
    <scope>NUCLEOTIDE SEQUENCE [LARGE SCALE GENOMIC DNA]</scope>
    <source>
        <strain evidence="1 2">FC18</strain>
    </source>
</reference>
<accession>A0A5B9P822</accession>
<dbReference type="STRING" id="980251.GCA_001642875_01501"/>
<evidence type="ECO:0000313" key="1">
    <source>
        <dbReference type="EMBL" id="QEG22827.1"/>
    </source>
</evidence>
<dbReference type="EMBL" id="CP042912">
    <property type="protein sequence ID" value="QEG22827.1"/>
    <property type="molecule type" value="Genomic_DNA"/>
</dbReference>